<accession>A0A3M7S261</accession>
<protein>
    <submittedName>
        <fullName evidence="1">Uncharacterized protein</fullName>
    </submittedName>
</protein>
<comment type="caution">
    <text evidence="1">The sequence shown here is derived from an EMBL/GenBank/DDBJ whole genome shotgun (WGS) entry which is preliminary data.</text>
</comment>
<sequence length="112" mass="12612">MTSDKIKSKKFFNLLIILFDSGGLSRFFLSLKSVHDVENLSKLGRKAIQFKNVYQHGVHFVPFGLGLFGFENETRIGKDHGNRASRVQNSDENGHPSQLVLLSVSFCTRNAQ</sequence>
<organism evidence="1 2">
    <name type="scientific">Brachionus plicatilis</name>
    <name type="common">Marine rotifer</name>
    <name type="synonym">Brachionus muelleri</name>
    <dbReference type="NCBI Taxonomy" id="10195"/>
    <lineage>
        <taxon>Eukaryota</taxon>
        <taxon>Metazoa</taxon>
        <taxon>Spiralia</taxon>
        <taxon>Gnathifera</taxon>
        <taxon>Rotifera</taxon>
        <taxon>Eurotatoria</taxon>
        <taxon>Monogononta</taxon>
        <taxon>Pseudotrocha</taxon>
        <taxon>Ploima</taxon>
        <taxon>Brachionidae</taxon>
        <taxon>Brachionus</taxon>
    </lineage>
</organism>
<evidence type="ECO:0000313" key="1">
    <source>
        <dbReference type="EMBL" id="RNA29903.1"/>
    </source>
</evidence>
<gene>
    <name evidence="1" type="ORF">BpHYR1_048062</name>
</gene>
<proteinExistence type="predicted"/>
<dbReference type="Proteomes" id="UP000276133">
    <property type="component" value="Unassembled WGS sequence"/>
</dbReference>
<reference evidence="1 2" key="1">
    <citation type="journal article" date="2018" name="Sci. Rep.">
        <title>Genomic signatures of local adaptation to the degree of environmental predictability in rotifers.</title>
        <authorList>
            <person name="Franch-Gras L."/>
            <person name="Hahn C."/>
            <person name="Garcia-Roger E.M."/>
            <person name="Carmona M.J."/>
            <person name="Serra M."/>
            <person name="Gomez A."/>
        </authorList>
    </citation>
    <scope>NUCLEOTIDE SEQUENCE [LARGE SCALE GENOMIC DNA]</scope>
    <source>
        <strain evidence="1">HYR1</strain>
    </source>
</reference>
<dbReference type="EMBL" id="REGN01002155">
    <property type="protein sequence ID" value="RNA29903.1"/>
    <property type="molecule type" value="Genomic_DNA"/>
</dbReference>
<keyword evidence="2" id="KW-1185">Reference proteome</keyword>
<name>A0A3M7S261_BRAPC</name>
<evidence type="ECO:0000313" key="2">
    <source>
        <dbReference type="Proteomes" id="UP000276133"/>
    </source>
</evidence>
<dbReference type="AlphaFoldDB" id="A0A3M7S261"/>